<dbReference type="AlphaFoldDB" id="A0A1N7JK90"/>
<evidence type="ECO:0000256" key="2">
    <source>
        <dbReference type="ARBA" id="ARBA00009840"/>
    </source>
</evidence>
<dbReference type="PANTHER" id="PTHR30563:SF0">
    <property type="entry name" value="DNA RECOMBINATION PROTEIN RMUC"/>
    <property type="match status" value="1"/>
</dbReference>
<gene>
    <name evidence="6" type="ORF">SAMN05421759_10122</name>
</gene>
<dbReference type="GO" id="GO:0006310">
    <property type="term" value="P:DNA recombination"/>
    <property type="evidence" value="ECO:0007669"/>
    <property type="project" value="UniProtKB-KW"/>
</dbReference>
<dbReference type="InterPro" id="IPR003798">
    <property type="entry name" value="DNA_recombination_RmuC"/>
</dbReference>
<dbReference type="RefSeq" id="WP_076443783.1">
    <property type="nucleotide sequence ID" value="NZ_FTOQ01000001.1"/>
</dbReference>
<comment type="function">
    <text evidence="1">Involved in DNA recombination.</text>
</comment>
<dbReference type="STRING" id="633194.SAMN05421759_10122"/>
<proteinExistence type="inferred from homology"/>
<accession>A0A1N7JK90</accession>
<keyword evidence="5" id="KW-0233">DNA recombination</keyword>
<evidence type="ECO:0000256" key="3">
    <source>
        <dbReference type="ARBA" id="ARBA00021840"/>
    </source>
</evidence>
<evidence type="ECO:0000256" key="5">
    <source>
        <dbReference type="ARBA" id="ARBA00023172"/>
    </source>
</evidence>
<dbReference type="OrthoDB" id="370725at2"/>
<organism evidence="6 7">
    <name type="scientific">Roseivivax lentus</name>
    <dbReference type="NCBI Taxonomy" id="633194"/>
    <lineage>
        <taxon>Bacteria</taxon>
        <taxon>Pseudomonadati</taxon>
        <taxon>Pseudomonadota</taxon>
        <taxon>Alphaproteobacteria</taxon>
        <taxon>Rhodobacterales</taxon>
        <taxon>Roseobacteraceae</taxon>
        <taxon>Roseivivax</taxon>
    </lineage>
</organism>
<reference evidence="7" key="1">
    <citation type="submission" date="2017-01" db="EMBL/GenBank/DDBJ databases">
        <authorList>
            <person name="Varghese N."/>
            <person name="Submissions S."/>
        </authorList>
    </citation>
    <scope>NUCLEOTIDE SEQUENCE [LARGE SCALE GENOMIC DNA]</scope>
    <source>
        <strain evidence="7">DSM 29430</strain>
    </source>
</reference>
<evidence type="ECO:0000313" key="6">
    <source>
        <dbReference type="EMBL" id="SIS49681.1"/>
    </source>
</evidence>
<sequence>MIEISGTAYALDDPRLIAALVAVLLVLAILALLVAAVRAAGRTARSVEPLARDLGHVAARVQSLSDGQERLAGGLHHVSEAQAKSQTAMLELMEKRLAEVQGKMGESLSGTATRTARSLGELQERLAAIDKAQANITKLSGDVLSLQDILSNKQTRGAFGEIQLTDIVSKALPSDSYTLQATLSNGKRADCLVHLPNPPGPIAIDSKFPLEAYEALRRAETQDQLNRAAQALRLAVRKHIRDISDRYILEGETADGAILFLPSEAVYAELHANFPEVVREGFAARVWIVSPTTCMATLNTMRAILKDARMREQAGAIRRELSLLYADVDRLGSRVENLDRHFGQASKDIAEIKISADKAGRRAQRLDNFDFEELQEAPAASGLALETSK</sequence>
<protein>
    <recommendedName>
        <fullName evidence="3">DNA recombination protein RmuC homolog</fullName>
    </recommendedName>
</protein>
<name>A0A1N7JK90_9RHOB</name>
<evidence type="ECO:0000256" key="4">
    <source>
        <dbReference type="ARBA" id="ARBA00023054"/>
    </source>
</evidence>
<keyword evidence="4" id="KW-0175">Coiled coil</keyword>
<comment type="similarity">
    <text evidence="2">Belongs to the RmuC family.</text>
</comment>
<evidence type="ECO:0000313" key="7">
    <source>
        <dbReference type="Proteomes" id="UP000186684"/>
    </source>
</evidence>
<dbReference type="PANTHER" id="PTHR30563">
    <property type="entry name" value="DNA RECOMBINATION PROTEIN RMUC"/>
    <property type="match status" value="1"/>
</dbReference>
<dbReference type="Pfam" id="PF02646">
    <property type="entry name" value="RmuC"/>
    <property type="match status" value="1"/>
</dbReference>
<keyword evidence="7" id="KW-1185">Reference proteome</keyword>
<dbReference type="EMBL" id="FTOQ01000001">
    <property type="protein sequence ID" value="SIS49681.1"/>
    <property type="molecule type" value="Genomic_DNA"/>
</dbReference>
<dbReference type="Proteomes" id="UP000186684">
    <property type="component" value="Unassembled WGS sequence"/>
</dbReference>
<evidence type="ECO:0000256" key="1">
    <source>
        <dbReference type="ARBA" id="ARBA00003416"/>
    </source>
</evidence>